<dbReference type="AlphaFoldDB" id="A0AAP0HUI0"/>
<proteinExistence type="inferred from homology"/>
<name>A0AAP0HUI0_9MAGN</name>
<dbReference type="InterPro" id="IPR011990">
    <property type="entry name" value="TPR-like_helical_dom_sf"/>
</dbReference>
<dbReference type="Proteomes" id="UP001417504">
    <property type="component" value="Unassembled WGS sequence"/>
</dbReference>
<gene>
    <name evidence="4" type="ORF">Sjap_021857</name>
</gene>
<feature type="repeat" description="PPR" evidence="3">
    <location>
        <begin position="310"/>
        <end position="345"/>
    </location>
</feature>
<dbReference type="NCBIfam" id="TIGR00756">
    <property type="entry name" value="PPR"/>
    <property type="match status" value="2"/>
</dbReference>
<dbReference type="PANTHER" id="PTHR47938:SF9">
    <property type="entry name" value="OS10G0422300 PROTEIN"/>
    <property type="match status" value="1"/>
</dbReference>
<keyword evidence="2" id="KW-0677">Repeat</keyword>
<dbReference type="GO" id="GO:0005739">
    <property type="term" value="C:mitochondrion"/>
    <property type="evidence" value="ECO:0007669"/>
    <property type="project" value="TreeGrafter"/>
</dbReference>
<sequence>MRRLNSVYGGITNISHCSFTWINSTKPLTPCPGINPCWVQTRTLSYSSAASPELQHSKWLEELCRIVSTEIGSLDDLETTLNQSQSQGYTINSTLVADVIDCCKSHSSTRRLLRFLLWSSKALNHEDRDDVFNHAIRVFAERKDLIALDILVSDLQQEHGKMEVETFGAVAEAFVKLGKEDRALGIFKNLDKFRCVRDGVSVCAIVSALCSKGHARKAEGVVWHHKNEIFGLESVIYRNLVHGWYVSGHDKEIRRVMEEMKSNGVPVDLFCYNTFLRCICKRNLKFNPSSLVQDALNLIVEMKSNGISPNVVSFNILLSCLCKARRVKEAYGVLFQSMKKLGCSPDWFSYYLVARVMYLTGRFGIGNRIVDEMIEEGVVVKPRFYHDLVGVLCGVERVNHALSLFEKMKKVCVGNYGPVYNLLIPKLCRGGDFEKGKQLWDEATSRASSFNAQRVCWTHLLQRFSSSLQRM</sequence>
<organism evidence="4 5">
    <name type="scientific">Stephania japonica</name>
    <dbReference type="NCBI Taxonomy" id="461633"/>
    <lineage>
        <taxon>Eukaryota</taxon>
        <taxon>Viridiplantae</taxon>
        <taxon>Streptophyta</taxon>
        <taxon>Embryophyta</taxon>
        <taxon>Tracheophyta</taxon>
        <taxon>Spermatophyta</taxon>
        <taxon>Magnoliopsida</taxon>
        <taxon>Ranunculales</taxon>
        <taxon>Menispermaceae</taxon>
        <taxon>Menispermoideae</taxon>
        <taxon>Cissampelideae</taxon>
        <taxon>Stephania</taxon>
    </lineage>
</organism>
<evidence type="ECO:0000256" key="3">
    <source>
        <dbReference type="PROSITE-ProRule" id="PRU00708"/>
    </source>
</evidence>
<protein>
    <recommendedName>
        <fullName evidence="6">Pentatricopeptide repeat-containing protein</fullName>
    </recommendedName>
</protein>
<dbReference type="GO" id="GO:0003729">
    <property type="term" value="F:mRNA binding"/>
    <property type="evidence" value="ECO:0007669"/>
    <property type="project" value="TreeGrafter"/>
</dbReference>
<keyword evidence="5" id="KW-1185">Reference proteome</keyword>
<comment type="caution">
    <text evidence="4">The sequence shown here is derived from an EMBL/GenBank/DDBJ whole genome shotgun (WGS) entry which is preliminary data.</text>
</comment>
<evidence type="ECO:0000256" key="2">
    <source>
        <dbReference type="ARBA" id="ARBA00022737"/>
    </source>
</evidence>
<reference evidence="4 5" key="1">
    <citation type="submission" date="2024-01" db="EMBL/GenBank/DDBJ databases">
        <title>Genome assemblies of Stephania.</title>
        <authorList>
            <person name="Yang L."/>
        </authorList>
    </citation>
    <scope>NUCLEOTIDE SEQUENCE [LARGE SCALE GENOMIC DNA]</scope>
    <source>
        <strain evidence="4">QJT</strain>
        <tissue evidence="4">Leaf</tissue>
    </source>
</reference>
<evidence type="ECO:0000313" key="5">
    <source>
        <dbReference type="Proteomes" id="UP001417504"/>
    </source>
</evidence>
<evidence type="ECO:0008006" key="6">
    <source>
        <dbReference type="Google" id="ProtNLM"/>
    </source>
</evidence>
<evidence type="ECO:0000256" key="1">
    <source>
        <dbReference type="ARBA" id="ARBA00007626"/>
    </source>
</evidence>
<dbReference type="Gene3D" id="1.25.40.10">
    <property type="entry name" value="Tetratricopeptide repeat domain"/>
    <property type="match status" value="3"/>
</dbReference>
<dbReference type="PROSITE" id="PS51375">
    <property type="entry name" value="PPR"/>
    <property type="match status" value="1"/>
</dbReference>
<accession>A0AAP0HUI0</accession>
<dbReference type="PANTHER" id="PTHR47938">
    <property type="entry name" value="RESPIRATORY COMPLEX I CHAPERONE (CIA84), PUTATIVE (AFU_ORTHOLOGUE AFUA_2G06020)-RELATED"/>
    <property type="match status" value="1"/>
</dbReference>
<dbReference type="Pfam" id="PF13041">
    <property type="entry name" value="PPR_2"/>
    <property type="match status" value="1"/>
</dbReference>
<dbReference type="Pfam" id="PF01535">
    <property type="entry name" value="PPR"/>
    <property type="match status" value="2"/>
</dbReference>
<evidence type="ECO:0000313" key="4">
    <source>
        <dbReference type="EMBL" id="KAK9096360.1"/>
    </source>
</evidence>
<dbReference type="EMBL" id="JBBNAE010000009">
    <property type="protein sequence ID" value="KAK9096360.1"/>
    <property type="molecule type" value="Genomic_DNA"/>
</dbReference>
<dbReference type="InterPro" id="IPR002885">
    <property type="entry name" value="PPR_rpt"/>
</dbReference>
<comment type="similarity">
    <text evidence="1">Belongs to the PPR family. P subfamily.</text>
</comment>